<feature type="non-terminal residue" evidence="1">
    <location>
        <position position="69"/>
    </location>
</feature>
<dbReference type="AlphaFoldDB" id="A0A392RHI7"/>
<dbReference type="Proteomes" id="UP000265520">
    <property type="component" value="Unassembled WGS sequence"/>
</dbReference>
<reference evidence="1 2" key="1">
    <citation type="journal article" date="2018" name="Front. Plant Sci.">
        <title>Red Clover (Trifolium pratense) and Zigzag Clover (T. medium) - A Picture of Genomic Similarities and Differences.</title>
        <authorList>
            <person name="Dluhosova J."/>
            <person name="Istvanek J."/>
            <person name="Nedelnik J."/>
            <person name="Repkova J."/>
        </authorList>
    </citation>
    <scope>NUCLEOTIDE SEQUENCE [LARGE SCALE GENOMIC DNA]</scope>
    <source>
        <strain evidence="2">cv. 10/8</strain>
        <tissue evidence="1">Leaf</tissue>
    </source>
</reference>
<comment type="caution">
    <text evidence="1">The sequence shown here is derived from an EMBL/GenBank/DDBJ whole genome shotgun (WGS) entry which is preliminary data.</text>
</comment>
<evidence type="ECO:0000313" key="1">
    <source>
        <dbReference type="EMBL" id="MCI36041.1"/>
    </source>
</evidence>
<accession>A0A392RHI7</accession>
<proteinExistence type="predicted"/>
<keyword evidence="2" id="KW-1185">Reference proteome</keyword>
<evidence type="ECO:0000313" key="2">
    <source>
        <dbReference type="Proteomes" id="UP000265520"/>
    </source>
</evidence>
<sequence length="69" mass="8176">MIQQKKEISVCYQVGVIDTLIKEQLETRNPGIDQVILQSLEDEEEDLDEETNLSVRWLSKEDHFKFPQR</sequence>
<dbReference type="EMBL" id="LXQA010229800">
    <property type="protein sequence ID" value="MCI36041.1"/>
    <property type="molecule type" value="Genomic_DNA"/>
</dbReference>
<protein>
    <submittedName>
        <fullName evidence="1">Uncharacterized protein</fullName>
    </submittedName>
</protein>
<organism evidence="1 2">
    <name type="scientific">Trifolium medium</name>
    <dbReference type="NCBI Taxonomy" id="97028"/>
    <lineage>
        <taxon>Eukaryota</taxon>
        <taxon>Viridiplantae</taxon>
        <taxon>Streptophyta</taxon>
        <taxon>Embryophyta</taxon>
        <taxon>Tracheophyta</taxon>
        <taxon>Spermatophyta</taxon>
        <taxon>Magnoliopsida</taxon>
        <taxon>eudicotyledons</taxon>
        <taxon>Gunneridae</taxon>
        <taxon>Pentapetalae</taxon>
        <taxon>rosids</taxon>
        <taxon>fabids</taxon>
        <taxon>Fabales</taxon>
        <taxon>Fabaceae</taxon>
        <taxon>Papilionoideae</taxon>
        <taxon>50 kb inversion clade</taxon>
        <taxon>NPAAA clade</taxon>
        <taxon>Hologalegina</taxon>
        <taxon>IRL clade</taxon>
        <taxon>Trifolieae</taxon>
        <taxon>Trifolium</taxon>
    </lineage>
</organism>
<name>A0A392RHI7_9FABA</name>